<dbReference type="CDD" id="cd01750">
    <property type="entry name" value="GATase1_CobQ"/>
    <property type="match status" value="1"/>
</dbReference>
<accession>A0A9D2MPF1</accession>
<proteinExistence type="inferred from homology"/>
<keyword evidence="2 4" id="KW-0169">Cobalamin biosynthesis</keyword>
<evidence type="ECO:0000256" key="2">
    <source>
        <dbReference type="ARBA" id="ARBA00022573"/>
    </source>
</evidence>
<evidence type="ECO:0000256" key="1">
    <source>
        <dbReference type="ARBA" id="ARBA00004953"/>
    </source>
</evidence>
<organism evidence="7 8">
    <name type="scientific">Candidatus Flavonifractor intestinigallinarum</name>
    <dbReference type="NCBI Taxonomy" id="2838586"/>
    <lineage>
        <taxon>Bacteria</taxon>
        <taxon>Bacillati</taxon>
        <taxon>Bacillota</taxon>
        <taxon>Clostridia</taxon>
        <taxon>Eubacteriales</taxon>
        <taxon>Oscillospiraceae</taxon>
        <taxon>Flavonifractor</taxon>
    </lineage>
</organism>
<dbReference type="AlphaFoldDB" id="A0A9D2MPF1"/>
<dbReference type="GO" id="GO:0009236">
    <property type="term" value="P:cobalamin biosynthetic process"/>
    <property type="evidence" value="ECO:0007669"/>
    <property type="project" value="UniProtKB-UniRule"/>
</dbReference>
<dbReference type="CDD" id="cd05389">
    <property type="entry name" value="CobQ_N"/>
    <property type="match status" value="1"/>
</dbReference>
<dbReference type="Pfam" id="PF07685">
    <property type="entry name" value="GATase_3"/>
    <property type="match status" value="1"/>
</dbReference>
<dbReference type="InterPro" id="IPR027417">
    <property type="entry name" value="P-loop_NTPase"/>
</dbReference>
<dbReference type="NCBIfam" id="TIGR00313">
    <property type="entry name" value="cobQ"/>
    <property type="match status" value="1"/>
</dbReference>
<evidence type="ECO:0000259" key="5">
    <source>
        <dbReference type="Pfam" id="PF01656"/>
    </source>
</evidence>
<name>A0A9D2MPF1_9FIRM</name>
<comment type="caution">
    <text evidence="7">The sequence shown here is derived from an EMBL/GenBank/DDBJ whole genome shotgun (WGS) entry which is preliminary data.</text>
</comment>
<dbReference type="InterPro" id="IPR002586">
    <property type="entry name" value="CobQ/CobB/MinD/ParA_Nub-bd_dom"/>
</dbReference>
<protein>
    <recommendedName>
        <fullName evidence="4">Cobyric acid synthase</fullName>
    </recommendedName>
</protein>
<evidence type="ECO:0000256" key="4">
    <source>
        <dbReference type="HAMAP-Rule" id="MF_00028"/>
    </source>
</evidence>
<dbReference type="SUPFAM" id="SSF52540">
    <property type="entry name" value="P-loop containing nucleoside triphosphate hydrolases"/>
    <property type="match status" value="1"/>
</dbReference>
<dbReference type="InterPro" id="IPR011698">
    <property type="entry name" value="GATase_3"/>
</dbReference>
<dbReference type="GO" id="GO:0015420">
    <property type="term" value="F:ABC-type vitamin B12 transporter activity"/>
    <property type="evidence" value="ECO:0007669"/>
    <property type="project" value="UniProtKB-UniRule"/>
</dbReference>
<comment type="similarity">
    <text evidence="4">Belongs to the CobB/CobQ family. CobQ subfamily.</text>
</comment>
<keyword evidence="3 4" id="KW-0315">Glutamine amidotransferase</keyword>
<feature type="domain" description="CobQ/CobB/MinD/ParA nucleotide binding" evidence="5">
    <location>
        <begin position="5"/>
        <end position="227"/>
    </location>
</feature>
<dbReference type="PANTHER" id="PTHR21343:SF1">
    <property type="entry name" value="COBYRIC ACID SYNTHASE"/>
    <property type="match status" value="1"/>
</dbReference>
<dbReference type="Pfam" id="PF01656">
    <property type="entry name" value="CbiA"/>
    <property type="match status" value="1"/>
</dbReference>
<dbReference type="NCBIfam" id="NF001989">
    <property type="entry name" value="PRK00784.1"/>
    <property type="match status" value="1"/>
</dbReference>
<dbReference type="InterPro" id="IPR029062">
    <property type="entry name" value="Class_I_gatase-like"/>
</dbReference>
<dbReference type="InterPro" id="IPR004459">
    <property type="entry name" value="CobQ_synth"/>
</dbReference>
<comment type="pathway">
    <text evidence="1 4">Cofactor biosynthesis; adenosylcobalamin biosynthesis.</text>
</comment>
<reference evidence="7" key="1">
    <citation type="journal article" date="2021" name="PeerJ">
        <title>Extensive microbial diversity within the chicken gut microbiome revealed by metagenomics and culture.</title>
        <authorList>
            <person name="Gilroy R."/>
            <person name="Ravi A."/>
            <person name="Getino M."/>
            <person name="Pursley I."/>
            <person name="Horton D.L."/>
            <person name="Alikhan N.F."/>
            <person name="Baker D."/>
            <person name="Gharbi K."/>
            <person name="Hall N."/>
            <person name="Watson M."/>
            <person name="Adriaenssens E.M."/>
            <person name="Foster-Nyarko E."/>
            <person name="Jarju S."/>
            <person name="Secka A."/>
            <person name="Antonio M."/>
            <person name="Oren A."/>
            <person name="Chaudhuri R.R."/>
            <person name="La Ragione R."/>
            <person name="Hildebrand F."/>
            <person name="Pallen M.J."/>
        </authorList>
    </citation>
    <scope>NUCLEOTIDE SEQUENCE</scope>
    <source>
        <strain evidence="7">CHK192-8294</strain>
    </source>
</reference>
<dbReference type="EMBL" id="DWXO01000091">
    <property type="protein sequence ID" value="HJB81254.1"/>
    <property type="molecule type" value="Genomic_DNA"/>
</dbReference>
<dbReference type="InterPro" id="IPR047045">
    <property type="entry name" value="CobQ_N"/>
</dbReference>
<dbReference type="Gene3D" id="3.40.50.300">
    <property type="entry name" value="P-loop containing nucleotide triphosphate hydrolases"/>
    <property type="match status" value="1"/>
</dbReference>
<feature type="active site" evidence="4">
    <location>
        <position position="435"/>
    </location>
</feature>
<dbReference type="Gene3D" id="3.40.50.880">
    <property type="match status" value="1"/>
</dbReference>
<dbReference type="PROSITE" id="PS51274">
    <property type="entry name" value="GATASE_COBBQ"/>
    <property type="match status" value="1"/>
</dbReference>
<sequence>MAKAIMIQGTASNAGKSLLAAGLCRIFKQDGYKVAPFKSQNMALNSAITPDGLEMGRAQVMQAQAAGVAPDVRMNPILLKPTSDVGSQVIVNGIPRGTMKAGDYFKYKKNLIPDVMEAYSSLSEEYDIIVIEGAGSPAEINLKEDDIVNMGMARMAKAPVLLCGDIDRGGVFASLYGTVKLLSPDEQDMIKGLIINKFRGDVEILRPGLTQLEELAGKPVLGVVPMLEVDVDDEDSLSARLSKSGKVGLVDVAVIRLPRLSNFTDFNPLERMEEVSLRYVGSVGELGHPDLIILPGTKNTMDDLRWLRQSGLEGAILKHAAKGGAVVGICGGYQMLGKTVSDPDGVEGGGTLAGLGLLPSETVFQGEKTRTQVTGTFAAADGIFAPMAGVAFEGYEIHMGKTESAAAPLVSFSTQTGEVRTDGLSAGNVWGCYVHGIFDKAGAAAALVNCLLKAKGLEGQAASVDWQEYAQRQYDKLADGLRASLDMERIYRILNGEE</sequence>
<dbReference type="SUPFAM" id="SSF52317">
    <property type="entry name" value="Class I glutamine amidotransferase-like"/>
    <property type="match status" value="1"/>
</dbReference>
<dbReference type="HAMAP" id="MF_00028">
    <property type="entry name" value="CobQ"/>
    <property type="match status" value="1"/>
</dbReference>
<evidence type="ECO:0000313" key="7">
    <source>
        <dbReference type="EMBL" id="HJB81254.1"/>
    </source>
</evidence>
<evidence type="ECO:0000259" key="6">
    <source>
        <dbReference type="Pfam" id="PF07685"/>
    </source>
</evidence>
<gene>
    <name evidence="4" type="primary">cobQ</name>
    <name evidence="7" type="ORF">H9712_09715</name>
</gene>
<comment type="function">
    <text evidence="4">Catalyzes amidations at positions B, D, E, and G on adenosylcobyrinic A,C-diamide. NH(2) groups are provided by glutamine, and one molecule of ATP is hydrogenolyzed for each amidation.</text>
</comment>
<dbReference type="GO" id="GO:0003824">
    <property type="term" value="F:catalytic activity"/>
    <property type="evidence" value="ECO:0007669"/>
    <property type="project" value="InterPro"/>
</dbReference>
<reference evidence="7" key="2">
    <citation type="submission" date="2021-04" db="EMBL/GenBank/DDBJ databases">
        <authorList>
            <person name="Gilroy R."/>
        </authorList>
    </citation>
    <scope>NUCLEOTIDE SEQUENCE</scope>
    <source>
        <strain evidence="7">CHK192-8294</strain>
    </source>
</reference>
<dbReference type="InterPro" id="IPR033949">
    <property type="entry name" value="CobQ_GATase1"/>
</dbReference>
<evidence type="ECO:0000313" key="8">
    <source>
        <dbReference type="Proteomes" id="UP000823921"/>
    </source>
</evidence>
<feature type="active site" description="Nucleophile" evidence="4">
    <location>
        <position position="330"/>
    </location>
</feature>
<dbReference type="Proteomes" id="UP000823921">
    <property type="component" value="Unassembled WGS sequence"/>
</dbReference>
<feature type="domain" description="CobB/CobQ-like glutamine amidotransferase" evidence="6">
    <location>
        <begin position="251"/>
        <end position="441"/>
    </location>
</feature>
<evidence type="ECO:0000256" key="3">
    <source>
        <dbReference type="ARBA" id="ARBA00022962"/>
    </source>
</evidence>
<dbReference type="PANTHER" id="PTHR21343">
    <property type="entry name" value="DETHIOBIOTIN SYNTHETASE"/>
    <property type="match status" value="1"/>
</dbReference>